<proteinExistence type="predicted"/>
<reference evidence="1 2" key="1">
    <citation type="submission" date="2020-04" db="EMBL/GenBank/DDBJ databases">
        <authorList>
            <person name="De Canck E."/>
        </authorList>
    </citation>
    <scope>NUCLEOTIDE SEQUENCE [LARGE SCALE GENOMIC DNA]</scope>
    <source>
        <strain evidence="1 2">LMG 3415</strain>
    </source>
</reference>
<evidence type="ECO:0000313" key="1">
    <source>
        <dbReference type="EMBL" id="CAB3824450.1"/>
    </source>
</evidence>
<gene>
    <name evidence="1" type="ORF">LMG3415_00580</name>
</gene>
<keyword evidence="2" id="KW-1185">Reference proteome</keyword>
<dbReference type="EMBL" id="CADIKR010000001">
    <property type="protein sequence ID" value="CAB3824450.1"/>
    <property type="molecule type" value="Genomic_DNA"/>
</dbReference>
<evidence type="ECO:0000313" key="2">
    <source>
        <dbReference type="Proteomes" id="UP000507140"/>
    </source>
</evidence>
<sequence length="34" mass="4010">MEYGGFDVGEHVIFFLRNVVYVEQRTSAQQYVLD</sequence>
<protein>
    <submittedName>
        <fullName evidence="1">Uncharacterized protein</fullName>
    </submittedName>
</protein>
<comment type="caution">
    <text evidence="1">The sequence shown here is derived from an EMBL/GenBank/DDBJ whole genome shotgun (WGS) entry which is preliminary data.</text>
</comment>
<name>A0ABM8L7S2_9BURK</name>
<dbReference type="Proteomes" id="UP000507140">
    <property type="component" value="Unassembled WGS sequence"/>
</dbReference>
<accession>A0ABM8L7S2</accession>
<organism evidence="1 2">
    <name type="scientific">Achromobacter mucicolens</name>
    <dbReference type="NCBI Taxonomy" id="1389922"/>
    <lineage>
        <taxon>Bacteria</taxon>
        <taxon>Pseudomonadati</taxon>
        <taxon>Pseudomonadota</taxon>
        <taxon>Betaproteobacteria</taxon>
        <taxon>Burkholderiales</taxon>
        <taxon>Alcaligenaceae</taxon>
        <taxon>Achromobacter</taxon>
    </lineage>
</organism>